<dbReference type="Proteomes" id="UP001165120">
    <property type="component" value="Unassembled WGS sequence"/>
</dbReference>
<dbReference type="PANTHER" id="PTHR47784:SF5">
    <property type="entry name" value="STEROL UPTAKE CONTROL PROTEIN 2"/>
    <property type="match status" value="1"/>
</dbReference>
<name>A0A9W6T3I5_CANBO</name>
<gene>
    <name evidence="1" type="ORF">Cboi02_000468500</name>
</gene>
<comment type="caution">
    <text evidence="1">The sequence shown here is derived from an EMBL/GenBank/DDBJ whole genome shotgun (WGS) entry which is preliminary data.</text>
</comment>
<protein>
    <submittedName>
        <fullName evidence="1">Unnamed protein product</fullName>
    </submittedName>
</protein>
<keyword evidence="2" id="KW-1185">Reference proteome</keyword>
<evidence type="ECO:0000313" key="1">
    <source>
        <dbReference type="EMBL" id="GME75178.1"/>
    </source>
</evidence>
<dbReference type="GO" id="GO:0001228">
    <property type="term" value="F:DNA-binding transcription activator activity, RNA polymerase II-specific"/>
    <property type="evidence" value="ECO:0007669"/>
    <property type="project" value="TreeGrafter"/>
</dbReference>
<reference evidence="1" key="1">
    <citation type="submission" date="2023-04" db="EMBL/GenBank/DDBJ databases">
        <title>Candida boidinii NBRC 10035.</title>
        <authorList>
            <person name="Ichikawa N."/>
            <person name="Sato H."/>
            <person name="Tonouchi N."/>
        </authorList>
    </citation>
    <scope>NUCLEOTIDE SEQUENCE</scope>
    <source>
        <strain evidence="1">NBRC 10035</strain>
    </source>
</reference>
<accession>A0A9W6T3I5</accession>
<dbReference type="EMBL" id="BSXN01001980">
    <property type="protein sequence ID" value="GME75178.1"/>
    <property type="molecule type" value="Genomic_DNA"/>
</dbReference>
<organism evidence="1 2">
    <name type="scientific">Candida boidinii</name>
    <name type="common">Yeast</name>
    <dbReference type="NCBI Taxonomy" id="5477"/>
    <lineage>
        <taxon>Eukaryota</taxon>
        <taxon>Fungi</taxon>
        <taxon>Dikarya</taxon>
        <taxon>Ascomycota</taxon>
        <taxon>Saccharomycotina</taxon>
        <taxon>Pichiomycetes</taxon>
        <taxon>Pichiales</taxon>
        <taxon>Pichiaceae</taxon>
        <taxon>Ogataea</taxon>
        <taxon>Ogataea/Candida clade</taxon>
    </lineage>
</organism>
<dbReference type="PANTHER" id="PTHR47784">
    <property type="entry name" value="STEROL UPTAKE CONTROL PROTEIN 2"/>
    <property type="match status" value="1"/>
</dbReference>
<dbReference type="InterPro" id="IPR053157">
    <property type="entry name" value="Sterol_Uptake_Regulator"/>
</dbReference>
<evidence type="ECO:0000313" key="2">
    <source>
        <dbReference type="Proteomes" id="UP001165120"/>
    </source>
</evidence>
<proteinExistence type="predicted"/>
<sequence length="383" mass="42560">MNNIPNPQLDSPSDFADDSFDLDMQFEASTTSSLNMLDLKLMHHYSTKVWPTITAAGISDEKIWNEDIPNLAFKFPFLMRLILTFSATHLSRTERGLDTIIIQYRAESLKLLREAVLNMNAENTDALVASALILIMDSLANASSGNQSAPRAVPASAWVFHVKGAATILTAVWPLPQTSRFYKFINIDLGDLGDVGYDISGQLSPPATLPKYVPIQCFDDSIADLFPLTYSSPYVQTLSFMHKLHLARHQSDFILRIFAFPALLERKFLQLLITCDLTAMRIMRSYYKLLRDFVDEMKDRVWFLEGVSTVLPVDVEEYSGGGGMNMMVDFLGGGPTTVEDEVSELADLSDVVETDLLDTNNLPSSVPGLGDNNDDPSVAFMGF</sequence>
<dbReference type="AlphaFoldDB" id="A0A9W6T3I5"/>